<dbReference type="AlphaFoldDB" id="A0A238KEL3"/>
<proteinExistence type="predicted"/>
<dbReference type="OrthoDB" id="7652971at2"/>
<dbReference type="EMBL" id="FXYH01000006">
    <property type="protein sequence ID" value="SMX40582.1"/>
    <property type="molecule type" value="Genomic_DNA"/>
</dbReference>
<evidence type="ECO:0000313" key="1">
    <source>
        <dbReference type="EMBL" id="SMX40582.1"/>
    </source>
</evidence>
<dbReference type="Proteomes" id="UP000220836">
    <property type="component" value="Unassembled WGS sequence"/>
</dbReference>
<keyword evidence="2" id="KW-1185">Reference proteome</keyword>
<reference evidence="1 2" key="1">
    <citation type="submission" date="2017-05" db="EMBL/GenBank/DDBJ databases">
        <authorList>
            <person name="Song R."/>
            <person name="Chenine A.L."/>
            <person name="Ruprecht R.M."/>
        </authorList>
    </citation>
    <scope>NUCLEOTIDE SEQUENCE [LARGE SCALE GENOMIC DNA]</scope>
    <source>
        <strain evidence="1 2">CECT 8663</strain>
    </source>
</reference>
<dbReference type="RefSeq" id="WP_097804552.1">
    <property type="nucleotide sequence ID" value="NZ_FXYH01000006.1"/>
</dbReference>
<protein>
    <submittedName>
        <fullName evidence="1">Uncharacterized protein</fullName>
    </submittedName>
</protein>
<name>A0A238KEL3_9RHOB</name>
<accession>A0A238KEL3</accession>
<evidence type="ECO:0000313" key="2">
    <source>
        <dbReference type="Proteomes" id="UP000220836"/>
    </source>
</evidence>
<sequence>MMQMTIEAGEHVQPATGTTKKPIAVWDLLQWAFRSECAQLDFDEIGSEAGGRVGIGIEYVLMQQSILGCRPDGGGSSAPHHDADIVASALSALPDHVGGRSMAISIAELARAGQVPDWMPDARPKIVPIEVQTNQHGWRSKTVDSAEFGSEGWPRQPRRNRKGVVVHDVVKCCPVEIRPTPDQIGRAHRGYLAWWGALLDLRQVLHQSAMLSRFTVTDAMPPLQPWK</sequence>
<organism evidence="1 2">
    <name type="scientific">Pelagimonas varians</name>
    <dbReference type="NCBI Taxonomy" id="696760"/>
    <lineage>
        <taxon>Bacteria</taxon>
        <taxon>Pseudomonadati</taxon>
        <taxon>Pseudomonadota</taxon>
        <taxon>Alphaproteobacteria</taxon>
        <taxon>Rhodobacterales</taxon>
        <taxon>Roseobacteraceae</taxon>
        <taxon>Pelagimonas</taxon>
    </lineage>
</organism>
<gene>
    <name evidence="1" type="ORF">PEV8663_02050</name>
</gene>